<dbReference type="EMBL" id="JBBWWQ010000007">
    <property type="protein sequence ID" value="KAK8942751.1"/>
    <property type="molecule type" value="Genomic_DNA"/>
</dbReference>
<protein>
    <submittedName>
        <fullName evidence="1">Uncharacterized protein</fullName>
    </submittedName>
</protein>
<evidence type="ECO:0000313" key="1">
    <source>
        <dbReference type="EMBL" id="KAK8942751.1"/>
    </source>
</evidence>
<proteinExistence type="predicted"/>
<evidence type="ECO:0000313" key="2">
    <source>
        <dbReference type="Proteomes" id="UP001418222"/>
    </source>
</evidence>
<accession>A0AAP0G7T3</accession>
<dbReference type="Proteomes" id="UP001418222">
    <property type="component" value="Unassembled WGS sequence"/>
</dbReference>
<name>A0AAP0G7T3_9ASPA</name>
<keyword evidence="2" id="KW-1185">Reference proteome</keyword>
<gene>
    <name evidence="1" type="ORF">KSP39_PZI009204</name>
</gene>
<sequence>MPKYVLVTEGIPVDTIEAQNCNSVLSVPCNVPLSETILCRNLNNSNASDMNFSRKSTFTAENYHSNRINHNADSSTPSVYEAEIDEPINKLRNDPYASELESNWIIAAAVAFQSQDLDRNATRSIEVTNETDNGHKDLSHCVFYKGSLFDGSLPRELYDGGRFMELVGCYCHPEPILSVTLSTNMNQLQLRVLCGFPEETNRILFMYSVSLQKLRGLLVRILFWIKKEKKGSLLGARFGSHVKKDSLLFAAKSRRKEEPLKGDSVACLVILFEEARSFSLSPDFSLVRSEEPPVSRLVAGLG</sequence>
<organism evidence="1 2">
    <name type="scientific">Platanthera zijinensis</name>
    <dbReference type="NCBI Taxonomy" id="2320716"/>
    <lineage>
        <taxon>Eukaryota</taxon>
        <taxon>Viridiplantae</taxon>
        <taxon>Streptophyta</taxon>
        <taxon>Embryophyta</taxon>
        <taxon>Tracheophyta</taxon>
        <taxon>Spermatophyta</taxon>
        <taxon>Magnoliopsida</taxon>
        <taxon>Liliopsida</taxon>
        <taxon>Asparagales</taxon>
        <taxon>Orchidaceae</taxon>
        <taxon>Orchidoideae</taxon>
        <taxon>Orchideae</taxon>
        <taxon>Orchidinae</taxon>
        <taxon>Platanthera</taxon>
    </lineage>
</organism>
<comment type="caution">
    <text evidence="1">The sequence shown here is derived from an EMBL/GenBank/DDBJ whole genome shotgun (WGS) entry which is preliminary data.</text>
</comment>
<dbReference type="AlphaFoldDB" id="A0AAP0G7T3"/>
<reference evidence="1 2" key="1">
    <citation type="journal article" date="2022" name="Nat. Plants">
        <title>Genomes of leafy and leafless Platanthera orchids illuminate the evolution of mycoheterotrophy.</title>
        <authorList>
            <person name="Li M.H."/>
            <person name="Liu K.W."/>
            <person name="Li Z."/>
            <person name="Lu H.C."/>
            <person name="Ye Q.L."/>
            <person name="Zhang D."/>
            <person name="Wang J.Y."/>
            <person name="Li Y.F."/>
            <person name="Zhong Z.M."/>
            <person name="Liu X."/>
            <person name="Yu X."/>
            <person name="Liu D.K."/>
            <person name="Tu X.D."/>
            <person name="Liu B."/>
            <person name="Hao Y."/>
            <person name="Liao X.Y."/>
            <person name="Jiang Y.T."/>
            <person name="Sun W.H."/>
            <person name="Chen J."/>
            <person name="Chen Y.Q."/>
            <person name="Ai Y."/>
            <person name="Zhai J.W."/>
            <person name="Wu S.S."/>
            <person name="Zhou Z."/>
            <person name="Hsiao Y.Y."/>
            <person name="Wu W.L."/>
            <person name="Chen Y.Y."/>
            <person name="Lin Y.F."/>
            <person name="Hsu J.L."/>
            <person name="Li C.Y."/>
            <person name="Wang Z.W."/>
            <person name="Zhao X."/>
            <person name="Zhong W.Y."/>
            <person name="Ma X.K."/>
            <person name="Ma L."/>
            <person name="Huang J."/>
            <person name="Chen G.Z."/>
            <person name="Huang M.Z."/>
            <person name="Huang L."/>
            <person name="Peng D.H."/>
            <person name="Luo Y.B."/>
            <person name="Zou S.Q."/>
            <person name="Chen S.P."/>
            <person name="Lan S."/>
            <person name="Tsai W.C."/>
            <person name="Van de Peer Y."/>
            <person name="Liu Z.J."/>
        </authorList>
    </citation>
    <scope>NUCLEOTIDE SEQUENCE [LARGE SCALE GENOMIC DNA]</scope>
    <source>
        <strain evidence="1">Lor287</strain>
    </source>
</reference>